<keyword evidence="2" id="KW-1185">Reference proteome</keyword>
<reference evidence="1 2" key="1">
    <citation type="submission" date="2016-02" db="EMBL/GenBank/DDBJ databases">
        <title>Genome sequence of Clostridium tepidiprofundi DSM 19306.</title>
        <authorList>
            <person name="Poehlein A."/>
            <person name="Daniel R."/>
        </authorList>
    </citation>
    <scope>NUCLEOTIDE SEQUENCE [LARGE SCALE GENOMIC DNA]</scope>
    <source>
        <strain evidence="1 2">DSM 19306</strain>
    </source>
</reference>
<organism evidence="1 2">
    <name type="scientific">Clostridium tepidiprofundi DSM 19306</name>
    <dbReference type="NCBI Taxonomy" id="1121338"/>
    <lineage>
        <taxon>Bacteria</taxon>
        <taxon>Bacillati</taxon>
        <taxon>Bacillota</taxon>
        <taxon>Clostridia</taxon>
        <taxon>Eubacteriales</taxon>
        <taxon>Clostridiaceae</taxon>
        <taxon>Clostridium</taxon>
    </lineage>
</organism>
<dbReference type="STRING" id="1121338.CLTEP_13060"/>
<name>A0A151B471_9CLOT</name>
<evidence type="ECO:0000313" key="2">
    <source>
        <dbReference type="Proteomes" id="UP000075531"/>
    </source>
</evidence>
<sequence>MTSDVYKKFIELAKYREDKELLFLSIIFNVAPIIEGHKPASIISFSRNDKGLYYAWDNYKYELKDYCNLRYFELKRTDGYILVMFYDSHKLSEALNEEKNIRFLKRFGYKNWSRIDKFLSLLKRRFEVACPHEVGIFLGYPIEDVVGFMNNCGENCILCGYWKVYHNPDKAIELFRKYNKSKEHILELIIRGTEPSALIKQVA</sequence>
<proteinExistence type="predicted"/>
<dbReference type="EMBL" id="LTBA01000011">
    <property type="protein sequence ID" value="KYH34709.1"/>
    <property type="molecule type" value="Genomic_DNA"/>
</dbReference>
<dbReference type="AlphaFoldDB" id="A0A151B471"/>
<evidence type="ECO:0008006" key="3">
    <source>
        <dbReference type="Google" id="ProtNLM"/>
    </source>
</evidence>
<protein>
    <recommendedName>
        <fullName evidence="3">DUF3793 domain-containing protein</fullName>
    </recommendedName>
</protein>
<dbReference type="OrthoDB" id="5393676at2"/>
<comment type="caution">
    <text evidence="1">The sequence shown here is derived from an EMBL/GenBank/DDBJ whole genome shotgun (WGS) entry which is preliminary data.</text>
</comment>
<dbReference type="InterPro" id="IPR024523">
    <property type="entry name" value="DUF3793"/>
</dbReference>
<dbReference type="RefSeq" id="WP_066824278.1">
    <property type="nucleotide sequence ID" value="NZ_LTBA01000011.1"/>
</dbReference>
<dbReference type="Proteomes" id="UP000075531">
    <property type="component" value="Unassembled WGS sequence"/>
</dbReference>
<accession>A0A151B471</accession>
<dbReference type="Pfam" id="PF12672">
    <property type="entry name" value="DUF3793"/>
    <property type="match status" value="1"/>
</dbReference>
<gene>
    <name evidence="1" type="ORF">CLTEP_13060</name>
</gene>
<dbReference type="PATRIC" id="fig|1121338.3.peg.1342"/>
<evidence type="ECO:0000313" key="1">
    <source>
        <dbReference type="EMBL" id="KYH34709.1"/>
    </source>
</evidence>